<evidence type="ECO:0008006" key="3">
    <source>
        <dbReference type="Google" id="ProtNLM"/>
    </source>
</evidence>
<sequence>MGDRLACIKCGWYHIRVAVGMLFGDRIEKTNYIVFKVRAKNSDIRSGKRAGIA</sequence>
<name>A0ABT3B4R1_9CYAN</name>
<gene>
    <name evidence="1" type="ORF">OGM63_23115</name>
</gene>
<dbReference type="EMBL" id="JAOWRF010000326">
    <property type="protein sequence ID" value="MCV3216366.1"/>
    <property type="molecule type" value="Genomic_DNA"/>
</dbReference>
<reference evidence="1 2" key="1">
    <citation type="submission" date="2022-10" db="EMBL/GenBank/DDBJ databases">
        <title>Identification of biosynthetic pathway for the production of the potent trypsin inhibitor radiosumin.</title>
        <authorList>
            <person name="Fewer D.P."/>
            <person name="Delbaje E."/>
            <person name="Ouyang X."/>
            <person name="Agostino P.D."/>
            <person name="Wahlsten M."/>
            <person name="Jokela J."/>
            <person name="Permi P."/>
            <person name="Haapaniemi E."/>
            <person name="Koistinen H."/>
        </authorList>
    </citation>
    <scope>NUCLEOTIDE SEQUENCE [LARGE SCALE GENOMIC DNA]</scope>
    <source>
        <strain evidence="1 2">NIES-515</strain>
    </source>
</reference>
<comment type="caution">
    <text evidence="1">The sequence shown here is derived from an EMBL/GenBank/DDBJ whole genome shotgun (WGS) entry which is preliminary data.</text>
</comment>
<accession>A0ABT3B4R1</accession>
<keyword evidence="2" id="KW-1185">Reference proteome</keyword>
<protein>
    <recommendedName>
        <fullName evidence="3">Transposase</fullName>
    </recommendedName>
</protein>
<dbReference type="Proteomes" id="UP001526143">
    <property type="component" value="Unassembled WGS sequence"/>
</dbReference>
<organism evidence="1 2">
    <name type="scientific">Plectonema radiosum NIES-515</name>
    <dbReference type="NCBI Taxonomy" id="2986073"/>
    <lineage>
        <taxon>Bacteria</taxon>
        <taxon>Bacillati</taxon>
        <taxon>Cyanobacteriota</taxon>
        <taxon>Cyanophyceae</taxon>
        <taxon>Oscillatoriophycideae</taxon>
        <taxon>Oscillatoriales</taxon>
        <taxon>Microcoleaceae</taxon>
        <taxon>Plectonema</taxon>
    </lineage>
</organism>
<evidence type="ECO:0000313" key="2">
    <source>
        <dbReference type="Proteomes" id="UP001526143"/>
    </source>
</evidence>
<evidence type="ECO:0000313" key="1">
    <source>
        <dbReference type="EMBL" id="MCV3216366.1"/>
    </source>
</evidence>
<proteinExistence type="predicted"/>
<dbReference type="RefSeq" id="WP_263748016.1">
    <property type="nucleotide sequence ID" value="NZ_JAOWRF010000326.1"/>
</dbReference>